<feature type="domain" description="OB-fold nucleic acid binding" evidence="9">
    <location>
        <begin position="15"/>
        <end position="108"/>
    </location>
</feature>
<evidence type="ECO:0000256" key="6">
    <source>
        <dbReference type="RuleBase" id="RU004355"/>
    </source>
</evidence>
<feature type="region of interest" description="Disordered" evidence="7">
    <location>
        <begin position="498"/>
        <end position="523"/>
    </location>
</feature>
<keyword evidence="11" id="KW-1185">Reference proteome</keyword>
<evidence type="ECO:0000313" key="11">
    <source>
        <dbReference type="Proteomes" id="UP000680348"/>
    </source>
</evidence>
<evidence type="ECO:0000256" key="1">
    <source>
        <dbReference type="ARBA" id="ARBA00022490"/>
    </source>
</evidence>
<feature type="domain" description="Exonuclease VII large subunit C-terminal" evidence="8">
    <location>
        <begin position="132"/>
        <end position="400"/>
    </location>
</feature>
<keyword evidence="3 5" id="KW-0378">Hydrolase</keyword>
<dbReference type="Pfam" id="PF02601">
    <property type="entry name" value="Exonuc_VII_L"/>
    <property type="match status" value="1"/>
</dbReference>
<evidence type="ECO:0000259" key="9">
    <source>
        <dbReference type="Pfam" id="PF13742"/>
    </source>
</evidence>
<comment type="similarity">
    <text evidence="5 6">Belongs to the XseA family.</text>
</comment>
<evidence type="ECO:0000313" key="10">
    <source>
        <dbReference type="EMBL" id="MBS3648437.1"/>
    </source>
</evidence>
<dbReference type="AlphaFoldDB" id="A0A942I1Q7"/>
<dbReference type="PANTHER" id="PTHR30008:SF0">
    <property type="entry name" value="EXODEOXYRIBONUCLEASE 7 LARGE SUBUNIT"/>
    <property type="match status" value="1"/>
</dbReference>
<evidence type="ECO:0000259" key="8">
    <source>
        <dbReference type="Pfam" id="PF02601"/>
    </source>
</evidence>
<dbReference type="HAMAP" id="MF_00378">
    <property type="entry name" value="Exonuc_7_L"/>
    <property type="match status" value="1"/>
</dbReference>
<keyword evidence="2 5" id="KW-0540">Nuclease</keyword>
<keyword evidence="1 5" id="KW-0963">Cytoplasm</keyword>
<dbReference type="InterPro" id="IPR003753">
    <property type="entry name" value="Exonuc_VII_L"/>
</dbReference>
<comment type="subcellular location">
    <subcellularLocation>
        <location evidence="5 6">Cytoplasm</location>
    </subcellularLocation>
</comment>
<organism evidence="10 11">
    <name type="scientific">Pseudaminobacter soli</name>
    <name type="common">ex Zhang et al. 2022</name>
    <dbReference type="NCBI Taxonomy" id="2831468"/>
    <lineage>
        <taxon>Bacteria</taxon>
        <taxon>Pseudomonadati</taxon>
        <taxon>Pseudomonadota</taxon>
        <taxon>Alphaproteobacteria</taxon>
        <taxon>Hyphomicrobiales</taxon>
        <taxon>Phyllobacteriaceae</taxon>
        <taxon>Pseudaminobacter</taxon>
    </lineage>
</organism>
<dbReference type="RefSeq" id="WP_188253991.1">
    <property type="nucleotide sequence ID" value="NZ_JABVCF010000003.1"/>
</dbReference>
<evidence type="ECO:0000256" key="5">
    <source>
        <dbReference type="HAMAP-Rule" id="MF_00378"/>
    </source>
</evidence>
<reference evidence="10" key="1">
    <citation type="submission" date="2021-04" db="EMBL/GenBank/DDBJ databases">
        <title>Pseudaminobacter soli sp. nov., isolated from paddy soil contaminated by heavy metals.</title>
        <authorList>
            <person name="Zhang K."/>
        </authorList>
    </citation>
    <scope>NUCLEOTIDE SEQUENCE</scope>
    <source>
        <strain evidence="10">19-2017</strain>
    </source>
</reference>
<dbReference type="GO" id="GO:0005737">
    <property type="term" value="C:cytoplasm"/>
    <property type="evidence" value="ECO:0007669"/>
    <property type="project" value="UniProtKB-SubCell"/>
</dbReference>
<evidence type="ECO:0000256" key="7">
    <source>
        <dbReference type="SAM" id="MobiDB-lite"/>
    </source>
</evidence>
<dbReference type="GO" id="GO:0009318">
    <property type="term" value="C:exodeoxyribonuclease VII complex"/>
    <property type="evidence" value="ECO:0007669"/>
    <property type="project" value="UniProtKB-UniRule"/>
</dbReference>
<dbReference type="InterPro" id="IPR025824">
    <property type="entry name" value="OB-fold_nuc-bd_dom"/>
</dbReference>
<dbReference type="CDD" id="cd04489">
    <property type="entry name" value="ExoVII_LU_OBF"/>
    <property type="match status" value="1"/>
</dbReference>
<proteinExistence type="inferred from homology"/>
<dbReference type="EC" id="3.1.11.6" evidence="5"/>
<comment type="subunit">
    <text evidence="5">Heterooligomer composed of large and small subunits.</text>
</comment>
<gene>
    <name evidence="5" type="primary">xseA</name>
    <name evidence="10" type="ORF">KEU06_07320</name>
</gene>
<name>A0A942I1Q7_9HYPH</name>
<keyword evidence="4 5" id="KW-0269">Exonuclease</keyword>
<protein>
    <recommendedName>
        <fullName evidence="5">Exodeoxyribonuclease 7 large subunit</fullName>
        <ecNumber evidence="5">3.1.11.6</ecNumber>
    </recommendedName>
    <alternativeName>
        <fullName evidence="5">Exodeoxyribonuclease VII large subunit</fullName>
        <shortName evidence="5">Exonuclease VII large subunit</shortName>
    </alternativeName>
</protein>
<dbReference type="EMBL" id="JAGWCR010000003">
    <property type="protein sequence ID" value="MBS3648437.1"/>
    <property type="molecule type" value="Genomic_DNA"/>
</dbReference>
<evidence type="ECO:0000256" key="2">
    <source>
        <dbReference type="ARBA" id="ARBA00022722"/>
    </source>
</evidence>
<comment type="function">
    <text evidence="5">Bidirectionally degrades single-stranded DNA into large acid-insoluble oligonucleotides, which are then degraded further into small acid-soluble oligonucleotides.</text>
</comment>
<dbReference type="GO" id="GO:0008855">
    <property type="term" value="F:exodeoxyribonuclease VII activity"/>
    <property type="evidence" value="ECO:0007669"/>
    <property type="project" value="UniProtKB-UniRule"/>
</dbReference>
<dbReference type="PANTHER" id="PTHR30008">
    <property type="entry name" value="EXODEOXYRIBONUCLEASE 7 LARGE SUBUNIT"/>
    <property type="match status" value="1"/>
</dbReference>
<evidence type="ECO:0000256" key="3">
    <source>
        <dbReference type="ARBA" id="ARBA00022801"/>
    </source>
</evidence>
<dbReference type="GO" id="GO:0006308">
    <property type="term" value="P:DNA catabolic process"/>
    <property type="evidence" value="ECO:0007669"/>
    <property type="project" value="UniProtKB-UniRule"/>
</dbReference>
<evidence type="ECO:0000256" key="4">
    <source>
        <dbReference type="ARBA" id="ARBA00022839"/>
    </source>
</evidence>
<accession>A0A942I1Q7</accession>
<sequence>MHDLMTESRTNAAEFTVSEISNALKRTVEDAFGNVRVRGEISGYRGPHSSGHAYFCLKDDRARLDAVVWKSAMARLKFRPEEGMEVIATGRLTTYPGKSNYQIVIENLEPAGAGALMALLEERKRRLAAEGIFDAGRKQRLPFMPRVIGVITSPTGAVIRDIVHRIKDRFPLHVIVWPVRVQGDTCAAEVTAAVSGFSALPVDGAIPRPDLIIVARGGGSLEDLWGFNDEALARAVAASKLPVISAVGHETDWTLVDLAADVRAPTPTGAAEIAVPVRDELAARLANVAARLRGCTSRAIERKRTSLRAAARALPSPDQLLALPRRRFDEATSRLGRGLEVNTHRKRARLSAARLSPATLSRRIAEARRHLDRDLARITAAFRGSVREKRSSFSRCAARVSVERIERRNGVARQTLTAFADRQDRAMFSRLERARGRLGNADRLLTTLKLSHEAILERGYALVMDREGSVIKQAAAIAVGDMLSLRFADGEAQAVATSGEAAGAKRTKPQEKKVAAAGQGSLF</sequence>
<comment type="caution">
    <text evidence="10">The sequence shown here is derived from an EMBL/GenBank/DDBJ whole genome shotgun (WGS) entry which is preliminary data.</text>
</comment>
<dbReference type="NCBIfam" id="TIGR00237">
    <property type="entry name" value="xseA"/>
    <property type="match status" value="1"/>
</dbReference>
<comment type="catalytic activity">
    <reaction evidence="5 6">
        <text>Exonucleolytic cleavage in either 5'- to 3'- or 3'- to 5'-direction to yield nucleoside 5'-phosphates.</text>
        <dbReference type="EC" id="3.1.11.6"/>
    </reaction>
</comment>
<dbReference type="Pfam" id="PF13742">
    <property type="entry name" value="tRNA_anti_2"/>
    <property type="match status" value="1"/>
</dbReference>
<dbReference type="InterPro" id="IPR020579">
    <property type="entry name" value="Exonuc_VII_lsu_C"/>
</dbReference>
<dbReference type="GO" id="GO:0003676">
    <property type="term" value="F:nucleic acid binding"/>
    <property type="evidence" value="ECO:0007669"/>
    <property type="project" value="InterPro"/>
</dbReference>
<dbReference type="Proteomes" id="UP000680348">
    <property type="component" value="Unassembled WGS sequence"/>
</dbReference>